<protein>
    <submittedName>
        <fullName evidence="1">Uncharacterized protein</fullName>
    </submittedName>
</protein>
<dbReference type="EnsemblMetazoa" id="XM_014397593.2">
    <property type="protein sequence ID" value="XP_014253079.1"/>
    <property type="gene ID" value="LOC106668650"/>
</dbReference>
<dbReference type="Proteomes" id="UP000494040">
    <property type="component" value="Unassembled WGS sequence"/>
</dbReference>
<dbReference type="OrthoDB" id="10422525at2759"/>
<dbReference type="AlphaFoldDB" id="A0A8I6RVF8"/>
<proteinExistence type="predicted"/>
<reference evidence="1" key="1">
    <citation type="submission" date="2022-01" db="UniProtKB">
        <authorList>
            <consortium name="EnsemblMetazoa"/>
        </authorList>
    </citation>
    <scope>IDENTIFICATION</scope>
</reference>
<sequence length="713" mass="81101">MTDDKRFSVVASNFPVSERLLSCRVLEGLQLIGWKDQHIYISVLPDEQVNGTAGPSNPLCTFDQLVASGCIKGLFCFDNIWHAVDSEGVLYSLKKDRVQDDYDDDLFGDSPKYLLHWELQTIRKLIDKGEILACCQINNGIALVVQEDNNVILKVHYLNDQNAQKEVTIHKYNGPLIKRHQGTHITFIDEENVRVDFLRHWLPENSYVSGSVLIITLPETITCSLFLNGHVLKPYFFFSWPFQAVHMAWTSLTLQGGESSRYLVISFVGGSIAALGPYGEHTLHYPLNNVKNVYIFKTNLFSTNFCDCYTTTLSKKCEGVMIPIKGAVGFCKIPNSNNILISTRHRALYNFNPAINKEVKKFKMPHLSIFDQLLQSAEYLEQLSEDIGCHDRYINAMAYSANCQNFKFYISVQTVSIAGNLHTFRVLIETETPGIKFPATVWHLALSVSSSDINESLVQELQSDFSKEKPLEQLCNVSIHGNDRFLEIDASLTSFLSAGKYRPTIYIGKRNLNITYFLQSVSTIPFHRLHLSKNVSIKDFLNSLKSKENTDSKEHQEEQNQSFCTVRVPIKKSKLKSEILIQLVNNSKSLWRAAEWDSVGTANLLELAVGGKIASVELKDSFIEIKCNEIHICYQLKLAIIQLLSLNLKVEGNETVLMEVENILKTLEILEYQKDEIDVQLLKKLFIRKNTLISDKVFQVETKFSTIQKKKHD</sequence>
<keyword evidence="2" id="KW-1185">Reference proteome</keyword>
<dbReference type="OMA" id="DANLICY"/>
<name>A0A8I6RVF8_CIMLE</name>
<organism evidence="1 2">
    <name type="scientific">Cimex lectularius</name>
    <name type="common">Bed bug</name>
    <name type="synonym">Acanthia lectularia</name>
    <dbReference type="NCBI Taxonomy" id="79782"/>
    <lineage>
        <taxon>Eukaryota</taxon>
        <taxon>Metazoa</taxon>
        <taxon>Ecdysozoa</taxon>
        <taxon>Arthropoda</taxon>
        <taxon>Hexapoda</taxon>
        <taxon>Insecta</taxon>
        <taxon>Pterygota</taxon>
        <taxon>Neoptera</taxon>
        <taxon>Paraneoptera</taxon>
        <taxon>Hemiptera</taxon>
        <taxon>Heteroptera</taxon>
        <taxon>Panheteroptera</taxon>
        <taxon>Cimicomorpha</taxon>
        <taxon>Cimicidae</taxon>
        <taxon>Cimex</taxon>
    </lineage>
</organism>
<evidence type="ECO:0000313" key="1">
    <source>
        <dbReference type="EnsemblMetazoa" id="XP_014253079.1"/>
    </source>
</evidence>
<dbReference type="KEGG" id="clec:106668650"/>
<accession>A0A8I6RVF8</accession>
<dbReference type="RefSeq" id="XP_014253079.1">
    <property type="nucleotide sequence ID" value="XM_014397593.2"/>
</dbReference>
<dbReference type="GeneID" id="106668650"/>
<evidence type="ECO:0000313" key="2">
    <source>
        <dbReference type="Proteomes" id="UP000494040"/>
    </source>
</evidence>